<comment type="caution">
    <text evidence="3">The sequence shown here is derived from an EMBL/GenBank/DDBJ whole genome shotgun (WGS) entry which is preliminary data.</text>
</comment>
<dbReference type="Gene3D" id="2.60.40.1210">
    <property type="entry name" value="Cellobiose dehydrogenase, cytochrome domain"/>
    <property type="match status" value="1"/>
</dbReference>
<dbReference type="Proteomes" id="UP000283895">
    <property type="component" value="Unassembled WGS sequence"/>
</dbReference>
<accession>A0A423WMI5</accession>
<evidence type="ECO:0000313" key="3">
    <source>
        <dbReference type="EMBL" id="ROW04495.1"/>
    </source>
</evidence>
<gene>
    <name evidence="3" type="ORF">VMCG_04932</name>
</gene>
<dbReference type="AlphaFoldDB" id="A0A423WMI5"/>
<feature type="signal peptide" evidence="1">
    <location>
        <begin position="1"/>
        <end position="23"/>
    </location>
</feature>
<feature type="domain" description="Cellobiose dehydrogenase-like cytochrome" evidence="2">
    <location>
        <begin position="37"/>
        <end position="218"/>
    </location>
</feature>
<dbReference type="InterPro" id="IPR015920">
    <property type="entry name" value="Cellobiose_DH-like_cyt"/>
</dbReference>
<dbReference type="STRING" id="356882.A0A423WMI5"/>
<dbReference type="CDD" id="cd09630">
    <property type="entry name" value="CDH_like_cytochrome"/>
    <property type="match status" value="1"/>
</dbReference>
<dbReference type="PANTHER" id="PTHR47190">
    <property type="entry name" value="DEHYDROGENASE, PUTATIVE-RELATED"/>
    <property type="match status" value="1"/>
</dbReference>
<evidence type="ECO:0000256" key="1">
    <source>
        <dbReference type="SAM" id="SignalP"/>
    </source>
</evidence>
<dbReference type="EMBL" id="LKEA01000014">
    <property type="protein sequence ID" value="ROW04495.1"/>
    <property type="molecule type" value="Genomic_DNA"/>
</dbReference>
<dbReference type="PANTHER" id="PTHR47190:SF1">
    <property type="entry name" value="GLUCOSE-METHANOL-CHOLINE OXIDOREDUCTASE N-TERMINAL DOMAIN-CONTAINING PROTEIN"/>
    <property type="match status" value="1"/>
</dbReference>
<proteinExistence type="predicted"/>
<name>A0A423WMI5_9PEZI</name>
<evidence type="ECO:0000313" key="4">
    <source>
        <dbReference type="Proteomes" id="UP000283895"/>
    </source>
</evidence>
<feature type="chain" id="PRO_5019240211" description="Cellobiose dehydrogenase-like cytochrome domain-containing protein" evidence="1">
    <location>
        <begin position="24"/>
        <end position="260"/>
    </location>
</feature>
<keyword evidence="1" id="KW-0732">Signal</keyword>
<protein>
    <recommendedName>
        <fullName evidence="2">Cellobiose dehydrogenase-like cytochrome domain-containing protein</fullName>
    </recommendedName>
</protein>
<dbReference type="OrthoDB" id="413885at2759"/>
<dbReference type="SUPFAM" id="SSF49344">
    <property type="entry name" value="CBD9-like"/>
    <property type="match status" value="1"/>
</dbReference>
<dbReference type="Pfam" id="PF16010">
    <property type="entry name" value="CDH-cyt"/>
    <property type="match status" value="1"/>
</dbReference>
<dbReference type="InterPro" id="IPR053208">
    <property type="entry name" value="GMC_Oxidoreductase_CD"/>
</dbReference>
<organism evidence="3 4">
    <name type="scientific">Cytospora schulzeri</name>
    <dbReference type="NCBI Taxonomy" id="448051"/>
    <lineage>
        <taxon>Eukaryota</taxon>
        <taxon>Fungi</taxon>
        <taxon>Dikarya</taxon>
        <taxon>Ascomycota</taxon>
        <taxon>Pezizomycotina</taxon>
        <taxon>Sordariomycetes</taxon>
        <taxon>Sordariomycetidae</taxon>
        <taxon>Diaporthales</taxon>
        <taxon>Cytosporaceae</taxon>
        <taxon>Cytospora</taxon>
    </lineage>
</organism>
<sequence>MHVSPSTLTALILSILGSITVSAAGTSNDGIPEASMYTDSNTNMTFLGYANAGFHFGMVLPSDPKDDLIIQLVSPLKDGGGWGGIDFGEYMTGHLILAAWPQNAKDNTVMISPRIATGYEISNGANLYKANPITITQIPDGTFVNDTHVSATFVCGGCLNSDSFGASDKTATFSYAYAYDPVDDPSDVDTKLSDHTANGEPYGPFHVTVARAESSDFDHGGEWHCDWDGDCECWCVVYGDRCCGGGNWLEFKLWIVIVRK</sequence>
<evidence type="ECO:0000259" key="2">
    <source>
        <dbReference type="Pfam" id="PF16010"/>
    </source>
</evidence>
<keyword evidence="4" id="KW-1185">Reference proteome</keyword>
<reference evidence="3 4" key="1">
    <citation type="submission" date="2015-09" db="EMBL/GenBank/DDBJ databases">
        <title>Host preference determinants of Valsa canker pathogens revealed by comparative genomics.</title>
        <authorList>
            <person name="Yin Z."/>
            <person name="Huang L."/>
        </authorList>
    </citation>
    <scope>NUCLEOTIDE SEQUENCE [LARGE SCALE GENOMIC DNA]</scope>
    <source>
        <strain evidence="3 4">03-1</strain>
    </source>
</reference>